<protein>
    <submittedName>
        <fullName evidence="2">Uncharacterized protein</fullName>
    </submittedName>
</protein>
<feature type="compositionally biased region" description="Low complexity" evidence="1">
    <location>
        <begin position="1"/>
        <end position="20"/>
    </location>
</feature>
<accession>A0ABW3DA67</accession>
<dbReference type="Proteomes" id="UP001597120">
    <property type="component" value="Unassembled WGS sequence"/>
</dbReference>
<name>A0ABW3DA67_9BACL</name>
<reference evidence="3" key="1">
    <citation type="journal article" date="2019" name="Int. J. Syst. Evol. Microbiol.">
        <title>The Global Catalogue of Microorganisms (GCM) 10K type strain sequencing project: providing services to taxonomists for standard genome sequencing and annotation.</title>
        <authorList>
            <consortium name="The Broad Institute Genomics Platform"/>
            <consortium name="The Broad Institute Genome Sequencing Center for Infectious Disease"/>
            <person name="Wu L."/>
            <person name="Ma J."/>
        </authorList>
    </citation>
    <scope>NUCLEOTIDE SEQUENCE [LARGE SCALE GENOMIC DNA]</scope>
    <source>
        <strain evidence="3">CCUG 57263</strain>
    </source>
</reference>
<evidence type="ECO:0000256" key="1">
    <source>
        <dbReference type="SAM" id="MobiDB-lite"/>
    </source>
</evidence>
<feature type="region of interest" description="Disordered" evidence="1">
    <location>
        <begin position="1"/>
        <end position="42"/>
    </location>
</feature>
<evidence type="ECO:0000313" key="2">
    <source>
        <dbReference type="EMBL" id="MFD0869876.1"/>
    </source>
</evidence>
<gene>
    <name evidence="2" type="ORF">ACFQ03_12000</name>
</gene>
<comment type="caution">
    <text evidence="2">The sequence shown here is derived from an EMBL/GenBank/DDBJ whole genome shotgun (WGS) entry which is preliminary data.</text>
</comment>
<proteinExistence type="predicted"/>
<sequence>MISTPRTPDGGGTPTSDQGPLNGRGGEIEKGGQAPVLDGASRPYEEVYSEYAAEATQSLNRSQLPQSMQNLVRDYFTEIQPNR</sequence>
<organism evidence="2 3">
    <name type="scientific">Paenibacillus residui</name>
    <dbReference type="NCBI Taxonomy" id="629724"/>
    <lineage>
        <taxon>Bacteria</taxon>
        <taxon>Bacillati</taxon>
        <taxon>Bacillota</taxon>
        <taxon>Bacilli</taxon>
        <taxon>Bacillales</taxon>
        <taxon>Paenibacillaceae</taxon>
        <taxon>Paenibacillus</taxon>
    </lineage>
</organism>
<dbReference type="RefSeq" id="WP_379288331.1">
    <property type="nucleotide sequence ID" value="NZ_JBHTIU010000037.1"/>
</dbReference>
<keyword evidence="3" id="KW-1185">Reference proteome</keyword>
<evidence type="ECO:0000313" key="3">
    <source>
        <dbReference type="Proteomes" id="UP001597120"/>
    </source>
</evidence>
<dbReference type="EMBL" id="JBHTIU010000037">
    <property type="protein sequence ID" value="MFD0869876.1"/>
    <property type="molecule type" value="Genomic_DNA"/>
</dbReference>